<keyword evidence="6" id="KW-0464">Manganese</keyword>
<dbReference type="PANTHER" id="PTHR12992:SF11">
    <property type="entry name" value="MITOCHONDRIAL COENZYME A DIPHOSPHATASE NUDT8"/>
    <property type="match status" value="1"/>
</dbReference>
<evidence type="ECO:0000313" key="9">
    <source>
        <dbReference type="Proteomes" id="UP000092698"/>
    </source>
</evidence>
<keyword evidence="9" id="KW-1185">Reference proteome</keyword>
<dbReference type="GO" id="GO:0046872">
    <property type="term" value="F:metal ion binding"/>
    <property type="evidence" value="ECO:0007669"/>
    <property type="project" value="UniProtKB-KW"/>
</dbReference>
<evidence type="ECO:0000256" key="1">
    <source>
        <dbReference type="ARBA" id="ARBA00001936"/>
    </source>
</evidence>
<dbReference type="PATRIC" id="fig|645517.4.peg.1188"/>
<organism evidence="8 9">
    <name type="scientific">Paraurantiacibacter namhicola</name>
    <dbReference type="NCBI Taxonomy" id="645517"/>
    <lineage>
        <taxon>Bacteria</taxon>
        <taxon>Pseudomonadati</taxon>
        <taxon>Pseudomonadota</taxon>
        <taxon>Alphaproteobacteria</taxon>
        <taxon>Sphingomonadales</taxon>
        <taxon>Erythrobacteraceae</taxon>
        <taxon>Paraurantiacibacter</taxon>
    </lineage>
</organism>
<dbReference type="CDD" id="cd03426">
    <property type="entry name" value="NUDIX_CoAse_Nudt7"/>
    <property type="match status" value="1"/>
</dbReference>
<dbReference type="OrthoDB" id="9802805at2"/>
<dbReference type="GO" id="GO:0010945">
    <property type="term" value="F:coenzyme A diphosphatase activity"/>
    <property type="evidence" value="ECO:0007669"/>
    <property type="project" value="InterPro"/>
</dbReference>
<evidence type="ECO:0000256" key="4">
    <source>
        <dbReference type="ARBA" id="ARBA00022801"/>
    </source>
</evidence>
<evidence type="ECO:0000256" key="6">
    <source>
        <dbReference type="ARBA" id="ARBA00023211"/>
    </source>
</evidence>
<name>A0A1C7D815_9SPHN</name>
<evidence type="ECO:0000259" key="7">
    <source>
        <dbReference type="PROSITE" id="PS51462"/>
    </source>
</evidence>
<evidence type="ECO:0000256" key="2">
    <source>
        <dbReference type="ARBA" id="ARBA00001946"/>
    </source>
</evidence>
<protein>
    <submittedName>
        <fullName evidence="8">Putative NUDIX hydrolase</fullName>
    </submittedName>
</protein>
<dbReference type="Proteomes" id="UP000092698">
    <property type="component" value="Chromosome"/>
</dbReference>
<dbReference type="RefSeq" id="WP_067786779.1">
    <property type="nucleotide sequence ID" value="NZ_CP016545.1"/>
</dbReference>
<proteinExistence type="predicted"/>
<comment type="cofactor">
    <cofactor evidence="1">
        <name>Mn(2+)</name>
        <dbReference type="ChEBI" id="CHEBI:29035"/>
    </cofactor>
</comment>
<evidence type="ECO:0000256" key="5">
    <source>
        <dbReference type="ARBA" id="ARBA00022842"/>
    </source>
</evidence>
<dbReference type="InterPro" id="IPR000086">
    <property type="entry name" value="NUDIX_hydrolase_dom"/>
</dbReference>
<evidence type="ECO:0000256" key="3">
    <source>
        <dbReference type="ARBA" id="ARBA00022723"/>
    </source>
</evidence>
<evidence type="ECO:0000313" key="8">
    <source>
        <dbReference type="EMBL" id="ANU07502.1"/>
    </source>
</evidence>
<gene>
    <name evidence="8" type="ORF">A6F65_01195</name>
</gene>
<sequence>MSAFFERASRLFAQNADVGFVGLRDDSAFAEQQRPAAVLVALTDRPAADGGPGVLLTQRPETMAAHPGQIAFPGGKVEPGEDAVGAALREAEEELAIPRPSVRLVGTAQNFITGSGFDLTPVIGVVPANLDLRPEPGEVEGWFEAPLRHVLDPANQTAKTGLFRGHEREYLEIMWEGHRIWGITAGILGHLTHRLAWRELVG</sequence>
<accession>A0A1C7D815</accession>
<keyword evidence="4 8" id="KW-0378">Hydrolase</keyword>
<dbReference type="EMBL" id="CP016545">
    <property type="protein sequence ID" value="ANU07502.1"/>
    <property type="molecule type" value="Genomic_DNA"/>
</dbReference>
<reference evidence="8 9" key="1">
    <citation type="submission" date="2016-07" db="EMBL/GenBank/DDBJ databases">
        <title>Complete genome sequence of Altererythrobacter namhicola JCM 16345T, containing esterase-encoding genes.</title>
        <authorList>
            <person name="Cheng H."/>
            <person name="Wu Y.-H."/>
            <person name="Jian S.-L."/>
            <person name="Huo Y.-Y."/>
            <person name="Wang C.-S."/>
            <person name="Xu X.-W."/>
        </authorList>
    </citation>
    <scope>NUCLEOTIDE SEQUENCE [LARGE SCALE GENOMIC DNA]</scope>
    <source>
        <strain evidence="8 9">JCM 16345</strain>
    </source>
</reference>
<dbReference type="InterPro" id="IPR045121">
    <property type="entry name" value="CoAse"/>
</dbReference>
<dbReference type="PANTHER" id="PTHR12992">
    <property type="entry name" value="NUDIX HYDROLASE"/>
    <property type="match status" value="1"/>
</dbReference>
<dbReference type="PROSITE" id="PS51462">
    <property type="entry name" value="NUDIX"/>
    <property type="match status" value="1"/>
</dbReference>
<dbReference type="Pfam" id="PF00293">
    <property type="entry name" value="NUDIX"/>
    <property type="match status" value="1"/>
</dbReference>
<feature type="domain" description="Nudix hydrolase" evidence="7">
    <location>
        <begin position="33"/>
        <end position="176"/>
    </location>
</feature>
<dbReference type="InterPro" id="IPR015797">
    <property type="entry name" value="NUDIX_hydrolase-like_dom_sf"/>
</dbReference>
<dbReference type="STRING" id="645517.A6F65_01195"/>
<keyword evidence="3" id="KW-0479">Metal-binding</keyword>
<keyword evidence="5" id="KW-0460">Magnesium</keyword>
<dbReference type="Gene3D" id="3.90.79.10">
    <property type="entry name" value="Nucleoside Triphosphate Pyrophosphohydrolase"/>
    <property type="match status" value="1"/>
</dbReference>
<dbReference type="KEGG" id="anh:A6F65_01195"/>
<comment type="cofactor">
    <cofactor evidence="2">
        <name>Mg(2+)</name>
        <dbReference type="ChEBI" id="CHEBI:18420"/>
    </cofactor>
</comment>
<dbReference type="AlphaFoldDB" id="A0A1C7D815"/>
<dbReference type="SUPFAM" id="SSF55811">
    <property type="entry name" value="Nudix"/>
    <property type="match status" value="1"/>
</dbReference>